<dbReference type="WBParaSite" id="MCU_003179-RB">
    <property type="protein sequence ID" value="MCU_003179-RB"/>
    <property type="gene ID" value="MCU_003179"/>
</dbReference>
<organism evidence="5">
    <name type="scientific">Mesocestoides corti</name>
    <name type="common">Flatworm</name>
    <dbReference type="NCBI Taxonomy" id="53468"/>
    <lineage>
        <taxon>Eukaryota</taxon>
        <taxon>Metazoa</taxon>
        <taxon>Spiralia</taxon>
        <taxon>Lophotrochozoa</taxon>
        <taxon>Platyhelminthes</taxon>
        <taxon>Cestoda</taxon>
        <taxon>Eucestoda</taxon>
        <taxon>Cyclophyllidea</taxon>
        <taxon>Mesocestoididae</taxon>
        <taxon>Mesocestoides</taxon>
    </lineage>
</organism>
<dbReference type="InterPro" id="IPR042769">
    <property type="entry name" value="SPATA6_fam"/>
</dbReference>
<sequence length="281" mass="32795">MPTYTFEGTLLIKKVHSPGTYVHNQEDLYLFINIFDSVNYTKLSKPIFPLEVHECFSFEKRFFDTFSPFELCRKLEDISVTIELRQFTDFYNGGRLFAYFDGNAREFFMPCPTLCSTVGNDRELLMIRTVDFPGVSPRVEFATTTKISPSTFSKAAKFEASKLSPHYAQPTLNSILKGNSSIQRDVKKNRTTRSRSGNREYPPRRLCSPLRSSINVPLSKLDNLRPCLRCSRDCVCAMRRTKSYSSLPDFDLKAAQERSDRYWHLYRFWQREVDNLRRSRS</sequence>
<proteinExistence type="inferred from homology"/>
<dbReference type="PANTHER" id="PTHR16435">
    <property type="entry name" value="SPERMATOGENESIS-ASSOCIATED PROTEIN 6 SPATA6"/>
    <property type="match status" value="1"/>
</dbReference>
<evidence type="ECO:0000313" key="5">
    <source>
        <dbReference type="WBParaSite" id="MCU_003179-RB"/>
    </source>
</evidence>
<name>A0A5K3EWF4_MESCO</name>
<protein>
    <submittedName>
        <fullName evidence="5">SPATA6 domain-containing protein</fullName>
    </submittedName>
</protein>
<reference evidence="5" key="1">
    <citation type="submission" date="2019-11" db="UniProtKB">
        <authorList>
            <consortium name="WormBaseParasite"/>
        </authorList>
    </citation>
    <scope>IDENTIFICATION</scope>
</reference>
<evidence type="ECO:0000256" key="2">
    <source>
        <dbReference type="ARBA" id="ARBA00022553"/>
    </source>
</evidence>
<evidence type="ECO:0000256" key="3">
    <source>
        <dbReference type="SAM" id="MobiDB-lite"/>
    </source>
</evidence>
<evidence type="ECO:0000259" key="4">
    <source>
        <dbReference type="Pfam" id="PF14909"/>
    </source>
</evidence>
<dbReference type="AlphaFoldDB" id="A0A5K3EWF4"/>
<dbReference type="GO" id="GO:0120212">
    <property type="term" value="C:sperm head-tail coupling apparatus"/>
    <property type="evidence" value="ECO:0007669"/>
    <property type="project" value="InterPro"/>
</dbReference>
<keyword evidence="2" id="KW-0597">Phosphoprotein</keyword>
<accession>A0A5K3EWF4</accession>
<feature type="domain" description="Spermatogenesis-associated protein 6 N-terminal" evidence="4">
    <location>
        <begin position="10"/>
        <end position="147"/>
    </location>
</feature>
<dbReference type="Pfam" id="PF14909">
    <property type="entry name" value="SPATA6"/>
    <property type="match status" value="1"/>
</dbReference>
<dbReference type="GO" id="GO:0007283">
    <property type="term" value="P:spermatogenesis"/>
    <property type="evidence" value="ECO:0007669"/>
    <property type="project" value="InterPro"/>
</dbReference>
<dbReference type="GO" id="GO:0032027">
    <property type="term" value="F:myosin light chain binding"/>
    <property type="evidence" value="ECO:0007669"/>
    <property type="project" value="InterPro"/>
</dbReference>
<evidence type="ECO:0000256" key="1">
    <source>
        <dbReference type="ARBA" id="ARBA00006215"/>
    </source>
</evidence>
<dbReference type="InterPro" id="IPR032732">
    <property type="entry name" value="SPATA6_N"/>
</dbReference>
<feature type="region of interest" description="Disordered" evidence="3">
    <location>
        <begin position="179"/>
        <end position="205"/>
    </location>
</feature>
<comment type="similarity">
    <text evidence="1">Belongs to the SPATA6 family.</text>
</comment>
<dbReference type="PANTHER" id="PTHR16435:SF6">
    <property type="entry name" value="IP09370P"/>
    <property type="match status" value="1"/>
</dbReference>